<evidence type="ECO:0000313" key="4">
    <source>
        <dbReference type="EMBL" id="TFH97950.1"/>
    </source>
</evidence>
<sequence length="418" mass="46551">MLTPADARESARAKLLRSHRSWTVGERPDPAFSCGLRPPTEQAVLADLPRAQAWVRQWREAALPEDIEVQWQERTWRSVGRQQIPVRLTAHTVEAVAAWVGGAPAREQRVFAQRVATVRRHAERWARSAAAHGAPSSPHLPDDGAAAREASPDDAVTPVLRRHAQRLTDLDEADFRAVVEVLDWLQEHPVAGMRPRQLPIRGVDSKWFGRHRSLLEALAAPFRPSASDPVVVSARGVLGVVDSHALVRLRILDPALRPAGIRDMDVPVEQASEWAVTPEHVLIVENSETLLCLPDAAGTIAVWGHGHDTTPASLPWLSEADLTYWGDLDSQGFAILHRYRARLPQLRTVLMDVETLEQFKDLWVAEPTPFRGSLSTLTSAEVRALERLRTAGDVRLEQERIPWSYALAALTSRLRLLP</sequence>
<dbReference type="InterPro" id="IPR024534">
    <property type="entry name" value="JetD_C"/>
</dbReference>
<evidence type="ECO:0000259" key="3">
    <source>
        <dbReference type="Pfam" id="PF11795"/>
    </source>
</evidence>
<comment type="caution">
    <text evidence="4">The sequence shown here is derived from an EMBL/GenBank/DDBJ whole genome shotgun (WGS) entry which is preliminary data.</text>
</comment>
<dbReference type="PIRSF" id="PIRSF028408">
    <property type="entry name" value="UCP028408"/>
    <property type="match status" value="1"/>
</dbReference>
<name>A0ABY2JWY4_9MICC</name>
<dbReference type="Pfam" id="PF11795">
    <property type="entry name" value="DUF3322"/>
    <property type="match status" value="1"/>
</dbReference>
<dbReference type="InterPro" id="IPR024537">
    <property type="entry name" value="DUF3322"/>
</dbReference>
<dbReference type="EMBL" id="SPKT01000030">
    <property type="protein sequence ID" value="TFH97950.1"/>
    <property type="molecule type" value="Genomic_DNA"/>
</dbReference>
<gene>
    <name evidence="4" type="ORF">E4A49_11080</name>
</gene>
<organism evidence="4 5">
    <name type="scientific">Micrococcus lylae</name>
    <dbReference type="NCBI Taxonomy" id="1273"/>
    <lineage>
        <taxon>Bacteria</taxon>
        <taxon>Bacillati</taxon>
        <taxon>Actinomycetota</taxon>
        <taxon>Actinomycetes</taxon>
        <taxon>Micrococcales</taxon>
        <taxon>Micrococcaceae</taxon>
        <taxon>Micrococcus</taxon>
    </lineage>
</organism>
<keyword evidence="5" id="KW-1185">Reference proteome</keyword>
<dbReference type="Proteomes" id="UP000297477">
    <property type="component" value="Unassembled WGS sequence"/>
</dbReference>
<feature type="domain" description="DUF3322" evidence="3">
    <location>
        <begin position="9"/>
        <end position="218"/>
    </location>
</feature>
<evidence type="ECO:0000256" key="1">
    <source>
        <dbReference type="SAM" id="MobiDB-lite"/>
    </source>
</evidence>
<evidence type="ECO:0000259" key="2">
    <source>
        <dbReference type="Pfam" id="PF09983"/>
    </source>
</evidence>
<protein>
    <recommendedName>
        <fullName evidence="6">DUF3322 and DUF2220 domain-containing protein</fullName>
    </recommendedName>
</protein>
<feature type="domain" description="Wadjet protein JetD C-terminal" evidence="2">
    <location>
        <begin position="239"/>
        <end position="409"/>
    </location>
</feature>
<accession>A0ABY2JWY4</accession>
<evidence type="ECO:0008006" key="6">
    <source>
        <dbReference type="Google" id="ProtNLM"/>
    </source>
</evidence>
<dbReference type="InterPro" id="IPR014544">
    <property type="entry name" value="UCP028408"/>
</dbReference>
<evidence type="ECO:0000313" key="5">
    <source>
        <dbReference type="Proteomes" id="UP000297477"/>
    </source>
</evidence>
<dbReference type="Pfam" id="PF09983">
    <property type="entry name" value="JetD_C"/>
    <property type="match status" value="1"/>
</dbReference>
<feature type="compositionally biased region" description="Low complexity" evidence="1">
    <location>
        <begin position="127"/>
        <end position="139"/>
    </location>
</feature>
<proteinExistence type="predicted"/>
<feature type="region of interest" description="Disordered" evidence="1">
    <location>
        <begin position="126"/>
        <end position="157"/>
    </location>
</feature>
<reference evidence="4 5" key="1">
    <citation type="submission" date="2019-03" db="EMBL/GenBank/DDBJ databases">
        <title>Reclassification of Micrococcus aloeverae and Micrococcus yunnanensis as later heterotypic synonyms of Micrococcus luteus.</title>
        <authorList>
            <person name="Huang C.-H."/>
        </authorList>
    </citation>
    <scope>NUCLEOTIDE SEQUENCE [LARGE SCALE GENOMIC DNA]</scope>
    <source>
        <strain evidence="4 5">BCRC 12151</strain>
    </source>
</reference>